<keyword evidence="2" id="KW-0539">Nucleus</keyword>
<feature type="region of interest" description="Disordered" evidence="3">
    <location>
        <begin position="2160"/>
        <end position="2182"/>
    </location>
</feature>
<sequence length="2315" mass="256718">MAAESLLRAHLPRPRAGSLPPGAGLTRDPDPSWCSKAMETFVGRSPRAVAGSLSLSYVGVCSTWSCAWPGGSMQDLTAQVTSDLLHFPEVTIEALGEDEITLESVLRGKFAAGKNGLACLACGPQLEVVNSLTGERLSAYRFSGVNEQPPVVLAVKEFSWHKRTGLLIGLEEADGSVLCLYDLGISRVVKAVVLPGRVTAIEPIINHGGASASTQHLHPSLRWLFGVAAVVTDVGQILLIDLCLDDLSCSQNEVEASDLEVITGIPAEVPHIRESVMREGRHLCFQLVSPSGIAISTVSYINRTNQLAVGFSDGYLALWNMKSMKREYYTQLEGGRVPVYAVVFQEPENDPRNCCYLWAVQSTQDSEGDVLSLHLLQLAFGDRKCLASGQILYEGLEYCEERYTLDLAGGMFPLRGQTSNTKLLGCQSIERFPSHGDREESMREALSPDTSVSVFTWQVNIYGQGKPSVYLGLFDINRWYHAQMPDSLRSGESLHNCSYFALWSLDSVVSRTSPHHILDILVHERSLNRGVPPSYPPPEQFFNPSTFNFDATCLLNSGVIHVTCAGFQKETLAFLKKSGPSLNEVIPDSYNRCLVAGLLSPRLIDIQPSSLSQEEQLEAILSAAIQTSSLGLLTGYIRTWITEEQPNSAANLRFVLEWTWNKVVLTKEEFDRLCVPLFDGSCRFIDPQTIQSIQQCHLLLSNLNTVLSCFAMEAQGVTERGLVDLSNKHMVTQLICQYAQMVLWFSHSGLLPEGLDDALQLSRVRYNYPVIQNFYTSRRQKCERSPRGKWNHDCLMIDGLVSQLGDQVEKLWKRDEGGTGKYPPASIHALLDIYLLDNITEKSKHAITIYLLLDIMYSFPNKMETPIESFPTAFAISWGQVKLVQGFWLLDHNDYENGLDLLFHPVTAKPTSWQHSKIIEAFMSQGEHKQALRYLQTMKPTVSSSSDVILHLTVLLFNRCMVEAWNLLRHNSNRMNIEELLKHAYEVCQEMGLMEDLLKLPFTDTEQECLVKFLQSSTSVQNHEFLLVHHLQRANYISALKLNQTLKNNLTNDRDPRLRERSVARNSILDQYGKILPRVQRKLAIERAKPYHLSTSSVFREVSRPKPLSAFPKKAVTGTVLTRSTFINNVLSKIGEVWASHEPRNGISLYNSPKTEEPSPVVHRLSHPELSEAFVGTPISKTTQRISRLLDLVVHPIPQPSQGLEFIQRSPTRSPLCLLSSSLPLSSQLKRPHQSASRPSELLLLETPPVVKKAKSLAMSATSSGFAEFTPPSILRSGLRTTPLASPSLSPGRSLTPPFRLKETRISFMEEGMNTHWTDRDRATEDHNAKVFVSTSFHKCELATETEWMKTSDKNAYFPLDIPAKGHQKVVAGSLGSHSRSLEKLDVSKEDSIASTRSDQTSLEYHDAPSPEDLEDGVFVSPTSASASTELTANSTLPTEENDKDLFKSEDTPSTVEKQMGTVEAAMEAISELSHSSPVERVEASLCVPSICEGKTPTSRSKASVLDGILSAESQASTIRADHNESMANMVQDGENSGPTTSKCPVSSDQSLDQKLTLNLQENHEIEADVHVGLPEEKSQISVSPPDTQEIHLTGHEKLEVQNSEEEAKNLSFNELYPSGTLKLQYNFDTIEQQFCNSPDDKDSAECDIAEVDGELFVAQSNFTLILEGEEGEVEASDSAATNMSSKATNLATKEKATSREEPDNQEHVTDLLSDVTGDQESCMVETLPYVPEPIKVAIAENLLDVIKDTRSKEATSATLEQVVDEDVALISPKVTRSSKLTKSTLKTIQETSAETENTSHGDDMVSTRTRTRRQCAQNMNVSSEQQESSAIATPKKKTRKVKEFPGSSDRTHSDINVASETQLTPQNSLTPRRGRKKREVSQDTLASPGAGEQEPQDPPERLRPQLLEPATEDMPSRTGDKLSSVRKGTPRRLKKSVENEQSADITRDLNISTAASHSGTNKKRRNADLEDSQNVEDKQEEPSDQQLPLKRRRVKEREVSVSSVKEEPTLDSSRVSIQTEFDVPATPRKRGRPRKVVSLEDGGSTAVKGHTSPQKREVLSVRRSTRNTPARNVSTLEKSILVPNEEIAIKMTSNKKPAKKSANESQKSPIPEIAEFDAETTHKEPADQEERLLAAATLTKSSWSTRTRSRKTILLTDFSEPKADPLFSPSVKGPKKTKAEKMEATAQLKDLVSDLSSPFVVSSPALRTRRKNVSSTSKLLDELESDPKPLEVIEEQKTKRSRTVKTKASRNTGKESSWSPPPVEIKLISPLASPVDEVKINKPRRTTEAAGKTLGRGKKKLSSFPKQILRRKML</sequence>
<dbReference type="PANTHER" id="PTHR21583">
    <property type="entry name" value="ELYS PROTEIN"/>
    <property type="match status" value="1"/>
</dbReference>
<accession>A0A3Q0D4R0</accession>
<dbReference type="PANTHER" id="PTHR21583:SF8">
    <property type="entry name" value="PROTEIN ELYS"/>
    <property type="match status" value="1"/>
</dbReference>
<evidence type="ECO:0000256" key="1">
    <source>
        <dbReference type="ARBA" id="ARBA00004123"/>
    </source>
</evidence>
<dbReference type="Proteomes" id="UP000886700">
    <property type="component" value="Unplaced"/>
</dbReference>
<dbReference type="GeneID" id="101837079"/>
<feature type="compositionally biased region" description="Polar residues" evidence="3">
    <location>
        <begin position="1815"/>
        <end position="1832"/>
    </location>
</feature>
<feature type="region of interest" description="Disordered" evidence="3">
    <location>
        <begin position="2093"/>
        <end position="2112"/>
    </location>
</feature>
<evidence type="ECO:0000256" key="3">
    <source>
        <dbReference type="SAM" id="MobiDB-lite"/>
    </source>
</evidence>
<feature type="region of interest" description="Disordered" evidence="3">
    <location>
        <begin position="1676"/>
        <end position="1707"/>
    </location>
</feature>
<organism evidence="6 7">
    <name type="scientific">Mesocricetus auratus</name>
    <name type="common">Golden hamster</name>
    <dbReference type="NCBI Taxonomy" id="10036"/>
    <lineage>
        <taxon>Eukaryota</taxon>
        <taxon>Metazoa</taxon>
        <taxon>Chordata</taxon>
        <taxon>Craniata</taxon>
        <taxon>Vertebrata</taxon>
        <taxon>Euteleostomi</taxon>
        <taxon>Mammalia</taxon>
        <taxon>Eutheria</taxon>
        <taxon>Euarchontoglires</taxon>
        <taxon>Glires</taxon>
        <taxon>Rodentia</taxon>
        <taxon>Myomorpha</taxon>
        <taxon>Muroidea</taxon>
        <taxon>Cricetidae</taxon>
        <taxon>Cricetinae</taxon>
        <taxon>Mesocricetus</taxon>
    </lineage>
</organism>
<gene>
    <name evidence="7" type="primary">Ahctf1</name>
</gene>
<feature type="region of interest" description="Disordered" evidence="3">
    <location>
        <begin position="2283"/>
        <end position="2303"/>
    </location>
</feature>
<dbReference type="Pfam" id="PF13934">
    <property type="entry name" value="ELYS"/>
    <property type="match status" value="1"/>
</dbReference>
<dbReference type="InterPro" id="IPR025151">
    <property type="entry name" value="ELYS_dom"/>
</dbReference>
<feature type="region of interest" description="Disordered" evidence="3">
    <location>
        <begin position="2209"/>
        <end position="2265"/>
    </location>
</feature>
<dbReference type="STRING" id="10036.ENSMAUP00000005491"/>
<feature type="compositionally biased region" description="Basic and acidic residues" evidence="3">
    <location>
        <begin position="2220"/>
        <end position="2239"/>
    </location>
</feature>
<feature type="compositionally biased region" description="Basic residues" evidence="3">
    <location>
        <begin position="2240"/>
        <end position="2249"/>
    </location>
</feature>
<feature type="compositionally biased region" description="Polar residues" evidence="3">
    <location>
        <begin position="2250"/>
        <end position="2259"/>
    </location>
</feature>
<name>A0A3Q0D4R0_MESAU</name>
<feature type="domain" description="ELYS-like" evidence="4">
    <location>
        <begin position="794"/>
        <end position="1016"/>
    </location>
</feature>
<evidence type="ECO:0000313" key="7">
    <source>
        <dbReference type="RefSeq" id="XP_021087529.2"/>
    </source>
</evidence>
<evidence type="ECO:0000259" key="4">
    <source>
        <dbReference type="Pfam" id="PF13934"/>
    </source>
</evidence>
<reference evidence="7" key="1">
    <citation type="submission" date="2025-08" db="UniProtKB">
        <authorList>
            <consortium name="RefSeq"/>
        </authorList>
    </citation>
    <scope>IDENTIFICATION</scope>
    <source>
        <tissue evidence="7">Liver</tissue>
    </source>
</reference>
<feature type="compositionally biased region" description="Polar residues" evidence="3">
    <location>
        <begin position="1940"/>
        <end position="1960"/>
    </location>
</feature>
<feature type="domain" description="ELYS beta-propeller" evidence="5">
    <location>
        <begin position="73"/>
        <end position="561"/>
    </location>
</feature>
<feature type="compositionally biased region" description="Polar residues" evidence="3">
    <location>
        <begin position="1855"/>
        <end position="1871"/>
    </location>
</feature>
<dbReference type="eggNOG" id="ENOG502QU0D">
    <property type="taxonomic scope" value="Eukaryota"/>
</dbReference>
<feature type="compositionally biased region" description="Polar residues" evidence="3">
    <location>
        <begin position="1393"/>
        <end position="1403"/>
    </location>
</feature>
<feature type="compositionally biased region" description="Basic and acidic residues" evidence="3">
    <location>
        <begin position="1693"/>
        <end position="1707"/>
    </location>
</feature>
<proteinExistence type="predicted"/>
<evidence type="ECO:0000313" key="6">
    <source>
        <dbReference type="Proteomes" id="UP000886700"/>
    </source>
</evidence>
<feature type="compositionally biased region" description="Polar residues" evidence="3">
    <location>
        <begin position="2011"/>
        <end position="2020"/>
    </location>
</feature>
<evidence type="ECO:0000259" key="5">
    <source>
        <dbReference type="Pfam" id="PF16687"/>
    </source>
</evidence>
<evidence type="ECO:0000256" key="2">
    <source>
        <dbReference type="ARBA" id="ARBA00023242"/>
    </source>
</evidence>
<dbReference type="InterPro" id="IPR032040">
    <property type="entry name" value="ELYS-bb"/>
</dbReference>
<dbReference type="InterPro" id="IPR052620">
    <property type="entry name" value="ELYS/MEL-28_NucAsmblyFactor"/>
</dbReference>
<feature type="region of interest" description="Disordered" evidence="3">
    <location>
        <begin position="1386"/>
        <end position="1455"/>
    </location>
</feature>
<dbReference type="OrthoDB" id="20729at2759"/>
<feature type="region of interest" description="Disordered" evidence="3">
    <location>
        <begin position="1791"/>
        <end position="2074"/>
    </location>
</feature>
<protein>
    <submittedName>
        <fullName evidence="7">Protein ELYS isoform X1</fullName>
    </submittedName>
</protein>
<feature type="compositionally biased region" description="Polar residues" evidence="3">
    <location>
        <begin position="1421"/>
        <end position="1439"/>
    </location>
</feature>
<feature type="compositionally biased region" description="Basic and acidic residues" evidence="3">
    <location>
        <begin position="1996"/>
        <end position="2009"/>
    </location>
</feature>
<feature type="compositionally biased region" description="Polar residues" evidence="3">
    <location>
        <begin position="1679"/>
        <end position="1692"/>
    </location>
</feature>
<dbReference type="RefSeq" id="XP_021087529.2">
    <property type="nucleotide sequence ID" value="XM_021231870.2"/>
</dbReference>
<dbReference type="Pfam" id="PF16687">
    <property type="entry name" value="ELYS-bb"/>
    <property type="match status" value="1"/>
</dbReference>
<comment type="subcellular location">
    <subcellularLocation>
        <location evidence="1">Nucleus</location>
    </subcellularLocation>
</comment>
<keyword evidence="6" id="KW-1185">Reference proteome</keyword>